<comment type="caution">
    <text evidence="2">The sequence shown here is derived from an EMBL/GenBank/DDBJ whole genome shotgun (WGS) entry which is preliminary data.</text>
</comment>
<reference evidence="2 3" key="2">
    <citation type="journal article" date="2015" name="Eukaryot. Cell">
        <title>Asexual propagation of a virulent clone complex in a human and feline outbreak of sporotrichosis.</title>
        <authorList>
            <person name="Teixeira Mde M."/>
            <person name="Rodrigues A.M."/>
            <person name="Tsui C.K."/>
            <person name="de Almeida L.G."/>
            <person name="Van Diepeningen A.D."/>
            <person name="van den Ende B.G."/>
            <person name="Fernandes G.F."/>
            <person name="Kano R."/>
            <person name="Hamelin R.C."/>
            <person name="Lopes-Bezerra L.M."/>
            <person name="Vasconcelos A.T."/>
            <person name="de Hoog S."/>
            <person name="de Camargo Z.P."/>
            <person name="Felipe M.S."/>
        </authorList>
    </citation>
    <scope>NUCLEOTIDE SEQUENCE [LARGE SCALE GENOMIC DNA]</scope>
    <source>
        <strain evidence="2 3">1099-18</strain>
    </source>
</reference>
<evidence type="ECO:0000313" key="2">
    <source>
        <dbReference type="EMBL" id="KJR86761.1"/>
    </source>
</evidence>
<sequence>MDVVVCRLVSSTAVTRMRRRPSRRGTRSSDRVHQRYERREKRGERVGNGKSPESEHAGDPLIVGPTSTCSFTCSALRTAKAPDEQHCNAAIASSAENEHRRFVSCSASSRNHRRRRRDYARPTYRRLRHVTNRHSFDWEPRRMAGPRDGR</sequence>
<dbReference type="VEuPathDB" id="FungiDB:SPSK_02788"/>
<dbReference type="KEGG" id="ssck:SPSK_02788"/>
<feature type="compositionally biased region" description="Basic and acidic residues" evidence="1">
    <location>
        <begin position="27"/>
        <end position="58"/>
    </location>
</feature>
<feature type="compositionally biased region" description="Basic residues" evidence="1">
    <location>
        <begin position="16"/>
        <end position="26"/>
    </location>
</feature>
<dbReference type="Proteomes" id="UP000033710">
    <property type="component" value="Unassembled WGS sequence"/>
</dbReference>
<proteinExistence type="predicted"/>
<accession>A0A0F2MF19</accession>
<reference evidence="2 3" key="1">
    <citation type="journal article" date="2014" name="BMC Genomics">
        <title>Comparative genomics of the major fungal agents of human and animal Sporotrichosis: Sporothrix schenckii and Sporothrix brasiliensis.</title>
        <authorList>
            <person name="Teixeira M.M."/>
            <person name="de Almeida L.G."/>
            <person name="Kubitschek-Barreira P."/>
            <person name="Alves F.L."/>
            <person name="Kioshima E.S."/>
            <person name="Abadio A.K."/>
            <person name="Fernandes L."/>
            <person name="Derengowski L.S."/>
            <person name="Ferreira K.S."/>
            <person name="Souza R.C."/>
            <person name="Ruiz J.C."/>
            <person name="de Andrade N.C."/>
            <person name="Paes H.C."/>
            <person name="Nicola A.M."/>
            <person name="Albuquerque P."/>
            <person name="Gerber A.L."/>
            <person name="Martins V.P."/>
            <person name="Peconick L.D."/>
            <person name="Neto A.V."/>
            <person name="Chaucanez C.B."/>
            <person name="Silva P.A."/>
            <person name="Cunha O.L."/>
            <person name="de Oliveira F.F."/>
            <person name="dos Santos T.C."/>
            <person name="Barros A.L."/>
            <person name="Soares M.A."/>
            <person name="de Oliveira L.M."/>
            <person name="Marini M.M."/>
            <person name="Villalobos-Duno H."/>
            <person name="Cunha M.M."/>
            <person name="de Hoog S."/>
            <person name="da Silveira J.F."/>
            <person name="Henrissat B."/>
            <person name="Nino-Vega G.A."/>
            <person name="Cisalpino P.S."/>
            <person name="Mora-Montes H.M."/>
            <person name="Almeida S.R."/>
            <person name="Stajich J.E."/>
            <person name="Lopes-Bezerra L.M."/>
            <person name="Vasconcelos A.T."/>
            <person name="Felipe M.S."/>
        </authorList>
    </citation>
    <scope>NUCLEOTIDE SEQUENCE [LARGE SCALE GENOMIC DNA]</scope>
    <source>
        <strain evidence="2 3">1099-18</strain>
    </source>
</reference>
<dbReference type="RefSeq" id="XP_016589437.1">
    <property type="nucleotide sequence ID" value="XM_016729653.1"/>
</dbReference>
<protein>
    <submittedName>
        <fullName evidence="2">Uncharacterized protein</fullName>
    </submittedName>
</protein>
<organism evidence="2 3">
    <name type="scientific">Sporothrix schenckii 1099-18</name>
    <dbReference type="NCBI Taxonomy" id="1397361"/>
    <lineage>
        <taxon>Eukaryota</taxon>
        <taxon>Fungi</taxon>
        <taxon>Dikarya</taxon>
        <taxon>Ascomycota</taxon>
        <taxon>Pezizomycotina</taxon>
        <taxon>Sordariomycetes</taxon>
        <taxon>Sordariomycetidae</taxon>
        <taxon>Ophiostomatales</taxon>
        <taxon>Ophiostomataceae</taxon>
        <taxon>Sporothrix</taxon>
    </lineage>
</organism>
<evidence type="ECO:0000256" key="1">
    <source>
        <dbReference type="SAM" id="MobiDB-lite"/>
    </source>
</evidence>
<gene>
    <name evidence="2" type="ORF">SPSK_02788</name>
</gene>
<feature type="region of interest" description="Disordered" evidence="1">
    <location>
        <begin position="15"/>
        <end position="62"/>
    </location>
</feature>
<evidence type="ECO:0000313" key="3">
    <source>
        <dbReference type="Proteomes" id="UP000033710"/>
    </source>
</evidence>
<dbReference type="AlphaFoldDB" id="A0A0F2MF19"/>
<dbReference type="EMBL" id="AXCR01000006">
    <property type="protein sequence ID" value="KJR86761.1"/>
    <property type="molecule type" value="Genomic_DNA"/>
</dbReference>
<dbReference type="GeneID" id="27664930"/>
<name>A0A0F2MF19_SPOSC</name>